<sequence>MWLDAELVCDETFRRGRRPLMRGFGAPQQLGDLALDQISERKSERGMACLVERCSADGVLACTG</sequence>
<gene>
    <name evidence="1" type="ORF">BIV23_37160</name>
</gene>
<evidence type="ECO:0000313" key="1">
    <source>
        <dbReference type="EMBL" id="OIJ93586.1"/>
    </source>
</evidence>
<keyword evidence="2" id="KW-1185">Reference proteome</keyword>
<evidence type="ECO:0000313" key="2">
    <source>
        <dbReference type="Proteomes" id="UP000179642"/>
    </source>
</evidence>
<organism evidence="1 2">
    <name type="scientific">Streptomyces monashensis</name>
    <dbReference type="NCBI Taxonomy" id="1678012"/>
    <lineage>
        <taxon>Bacteria</taxon>
        <taxon>Bacillati</taxon>
        <taxon>Actinomycetota</taxon>
        <taxon>Actinomycetes</taxon>
        <taxon>Kitasatosporales</taxon>
        <taxon>Streptomycetaceae</taxon>
        <taxon>Streptomyces</taxon>
    </lineage>
</organism>
<reference evidence="1 2" key="1">
    <citation type="submission" date="2016-10" db="EMBL/GenBank/DDBJ databases">
        <title>Genome sequence of Streptomyces sp. MUSC 1.</title>
        <authorList>
            <person name="Lee L.-H."/>
            <person name="Ser H.-L."/>
            <person name="Law J.W.-F."/>
        </authorList>
    </citation>
    <scope>NUCLEOTIDE SEQUENCE [LARGE SCALE GENOMIC DNA]</scope>
    <source>
        <strain evidence="1 2">MUSC 1</strain>
    </source>
</reference>
<accession>A0A1S2PJ60</accession>
<protein>
    <submittedName>
        <fullName evidence="1">Uncharacterized protein</fullName>
    </submittedName>
</protein>
<comment type="caution">
    <text evidence="1">The sequence shown here is derived from an EMBL/GenBank/DDBJ whole genome shotgun (WGS) entry which is preliminary data.</text>
</comment>
<dbReference type="AlphaFoldDB" id="A0A1S2PJ60"/>
<dbReference type="EMBL" id="MLYO01000073">
    <property type="protein sequence ID" value="OIJ93586.1"/>
    <property type="molecule type" value="Genomic_DNA"/>
</dbReference>
<proteinExistence type="predicted"/>
<name>A0A1S2PJ60_9ACTN</name>
<dbReference type="Proteomes" id="UP000179642">
    <property type="component" value="Unassembled WGS sequence"/>
</dbReference>